<comment type="subunit">
    <text evidence="1">Binds the proteasome.</text>
</comment>
<reference evidence="3 4" key="1">
    <citation type="submission" date="2015-03" db="EMBL/GenBank/DDBJ databases">
        <title>Genomics and transcriptomics of the oil-accumulating basidiomycete yeast T. oleaginosus allow insights into substrate utilization and the diverse evolutionary trajectories of mating systems in fungi.</title>
        <authorList>
            <consortium name="DOE Joint Genome Institute"/>
            <person name="Kourist R."/>
            <person name="Kracht O."/>
            <person name="Bracharz F."/>
            <person name="Lipzen A."/>
            <person name="Nolan M."/>
            <person name="Ohm R."/>
            <person name="Grigoriev I."/>
            <person name="Sun S."/>
            <person name="Heitman J."/>
            <person name="Bruck T."/>
            <person name="Nowrousian M."/>
        </authorList>
    </citation>
    <scope>NUCLEOTIDE SEQUENCE [LARGE SCALE GENOMIC DNA]</scope>
    <source>
        <strain evidence="3 4">IBC0246</strain>
    </source>
</reference>
<dbReference type="AlphaFoldDB" id="A0A0J0XSV9"/>
<feature type="region of interest" description="Disordered" evidence="2">
    <location>
        <begin position="50"/>
        <end position="109"/>
    </location>
</feature>
<evidence type="ECO:0000313" key="3">
    <source>
        <dbReference type="EMBL" id="KLT44145.1"/>
    </source>
</evidence>
<keyword evidence="1" id="KW-0813">Transport</keyword>
<protein>
    <recommendedName>
        <fullName evidence="1">Tethering factor for nuclear proteasome STS1</fullName>
    </recommendedName>
</protein>
<dbReference type="EMBL" id="KQ087189">
    <property type="protein sequence ID" value="KLT44145.1"/>
    <property type="molecule type" value="Genomic_DNA"/>
</dbReference>
<dbReference type="Gene3D" id="1.20.58.1590">
    <property type="entry name" value="Tethering factor for nuclear proteasome Cut8/Sts1"/>
    <property type="match status" value="1"/>
</dbReference>
<evidence type="ECO:0000256" key="1">
    <source>
        <dbReference type="RuleBase" id="RU368013"/>
    </source>
</evidence>
<dbReference type="GO" id="GO:0005634">
    <property type="term" value="C:nucleus"/>
    <property type="evidence" value="ECO:0007669"/>
    <property type="project" value="UniProtKB-SubCell"/>
</dbReference>
<comment type="subcellular location">
    <subcellularLocation>
        <location evidence="1">Cytoplasm</location>
    </subcellularLocation>
    <subcellularLocation>
        <location evidence="1">Nucleus</location>
    </subcellularLocation>
</comment>
<comment type="function">
    <text evidence="1">Involved in ubiquitin-mediated protein degradation. Regulatory factor in the ubiquitin/proteasome pathway that controls the turnover of proteasome substrates. Targets proteasomes to the nucleus and facilitates the degradation of nuclear proteins.</text>
</comment>
<evidence type="ECO:0000313" key="4">
    <source>
        <dbReference type="Proteomes" id="UP000053611"/>
    </source>
</evidence>
<keyword evidence="1" id="KW-0653">Protein transport</keyword>
<name>A0A0J0XSV9_9TREE</name>
<dbReference type="Proteomes" id="UP000053611">
    <property type="component" value="Unassembled WGS sequence"/>
</dbReference>
<organism evidence="3 4">
    <name type="scientific">Cutaneotrichosporon oleaginosum</name>
    <dbReference type="NCBI Taxonomy" id="879819"/>
    <lineage>
        <taxon>Eukaryota</taxon>
        <taxon>Fungi</taxon>
        <taxon>Dikarya</taxon>
        <taxon>Basidiomycota</taxon>
        <taxon>Agaricomycotina</taxon>
        <taxon>Tremellomycetes</taxon>
        <taxon>Trichosporonales</taxon>
        <taxon>Trichosporonaceae</taxon>
        <taxon>Cutaneotrichosporon</taxon>
    </lineage>
</organism>
<dbReference type="Pfam" id="PF08559">
    <property type="entry name" value="Cut8"/>
    <property type="match status" value="1"/>
</dbReference>
<dbReference type="InterPro" id="IPR013868">
    <property type="entry name" value="Cut8/Sts1_fam"/>
</dbReference>
<dbReference type="GO" id="GO:0015031">
    <property type="term" value="P:protein transport"/>
    <property type="evidence" value="ECO:0007669"/>
    <property type="project" value="UniProtKB-UniRule"/>
</dbReference>
<proteinExistence type="inferred from homology"/>
<keyword evidence="1" id="KW-0539">Nucleus</keyword>
<gene>
    <name evidence="3" type="ORF">CC85DRAFT_311353</name>
</gene>
<accession>A0A0J0XSV9</accession>
<keyword evidence="1" id="KW-0963">Cytoplasm</keyword>
<dbReference type="GeneID" id="28986556"/>
<feature type="compositionally biased region" description="Low complexity" evidence="2">
    <location>
        <begin position="82"/>
        <end position="95"/>
    </location>
</feature>
<dbReference type="GO" id="GO:0071630">
    <property type="term" value="P:nuclear protein quality control by the ubiquitin-proteasome system"/>
    <property type="evidence" value="ECO:0007669"/>
    <property type="project" value="UniProtKB-UniRule"/>
</dbReference>
<keyword evidence="4" id="KW-1185">Reference proteome</keyword>
<dbReference type="RefSeq" id="XP_018280636.1">
    <property type="nucleotide sequence ID" value="XM_018425953.1"/>
</dbReference>
<dbReference type="OrthoDB" id="10061064at2759"/>
<dbReference type="GO" id="GO:0031144">
    <property type="term" value="P:proteasome localization"/>
    <property type="evidence" value="ECO:0007669"/>
    <property type="project" value="UniProtKB-UniRule"/>
</dbReference>
<evidence type="ECO:0000256" key="2">
    <source>
        <dbReference type="SAM" id="MobiDB-lite"/>
    </source>
</evidence>
<dbReference type="GO" id="GO:0005737">
    <property type="term" value="C:cytoplasm"/>
    <property type="evidence" value="ECO:0007669"/>
    <property type="project" value="UniProtKB-SubCell"/>
</dbReference>
<comment type="similarity">
    <text evidence="1">Belongs to the cut8/STS1 family.</text>
</comment>
<sequence length="362" mass="38604">MAHPLTQHPPTALSFGAPASMHPLGFGFGQPSHRPAHMNMGIGFGSSVVSPGPSTPYKRPPVRASPAPTSGPSNKRSRRRSASPTPSPTSSPTLSRADERKIAGKAPKRVRKEIATAAQAVDGPDVGVLLASMPSSSHLAILMELLNDNPALGERVLKRLPAPPLANVLELLERSVAKISKTAGSWESQEGVVAQRRWHRTEEHIQAFEKSASTFLKFFTSGATGPAEPNTIFHLLHALTAHVQQLLALVPSPNSPPPAARPLLDLANALLTAWNQWVGGLSDEVNNRGGMYPHGMVSSWADGLASLARTPPPAQQQAAQVSWALAMSTPVQVSESELVRGFRDAIIPVRDSFANSLGWMIR</sequence>
<dbReference type="InterPro" id="IPR038422">
    <property type="entry name" value="Cut8/Sts1_sf"/>
</dbReference>